<dbReference type="Pfam" id="PF05649">
    <property type="entry name" value="Peptidase_M13_N"/>
    <property type="match status" value="1"/>
</dbReference>
<proteinExistence type="inferred from homology"/>
<feature type="region of interest" description="Disordered" evidence="8">
    <location>
        <begin position="1"/>
        <end position="29"/>
    </location>
</feature>
<evidence type="ECO:0000256" key="7">
    <source>
        <dbReference type="ARBA" id="ARBA00023049"/>
    </source>
</evidence>
<dbReference type="GO" id="GO:0046872">
    <property type="term" value="F:metal ion binding"/>
    <property type="evidence" value="ECO:0007669"/>
    <property type="project" value="UniProtKB-KW"/>
</dbReference>
<evidence type="ECO:0000259" key="11">
    <source>
        <dbReference type="Pfam" id="PF05649"/>
    </source>
</evidence>
<evidence type="ECO:0000256" key="5">
    <source>
        <dbReference type="ARBA" id="ARBA00022801"/>
    </source>
</evidence>
<dbReference type="InterPro" id="IPR024079">
    <property type="entry name" value="MetalloPept_cat_dom_sf"/>
</dbReference>
<dbReference type="SUPFAM" id="SSF55486">
    <property type="entry name" value="Metalloproteases ('zincins'), catalytic domain"/>
    <property type="match status" value="2"/>
</dbReference>
<evidence type="ECO:0000256" key="4">
    <source>
        <dbReference type="ARBA" id="ARBA00022723"/>
    </source>
</evidence>
<evidence type="ECO:0000313" key="12">
    <source>
        <dbReference type="EMBL" id="KAH8009639.1"/>
    </source>
</evidence>
<dbReference type="PANTHER" id="PTHR11733">
    <property type="entry name" value="ZINC METALLOPROTEASE FAMILY M13 NEPRILYSIN-RELATED"/>
    <property type="match status" value="1"/>
</dbReference>
<keyword evidence="5" id="KW-0378">Hydrolase</keyword>
<dbReference type="Proteomes" id="UP000821866">
    <property type="component" value="Chromosome 9"/>
</dbReference>
<evidence type="ECO:0000259" key="10">
    <source>
        <dbReference type="Pfam" id="PF01431"/>
    </source>
</evidence>
<dbReference type="InterPro" id="IPR018497">
    <property type="entry name" value="Peptidase_M13_C"/>
</dbReference>
<dbReference type="PANTHER" id="PTHR11733:SF241">
    <property type="entry name" value="GH26575P-RELATED"/>
    <property type="match status" value="1"/>
</dbReference>
<dbReference type="GO" id="GO:0005886">
    <property type="term" value="C:plasma membrane"/>
    <property type="evidence" value="ECO:0007669"/>
    <property type="project" value="TreeGrafter"/>
</dbReference>
<sequence>MADGEGRNAETVSTSTTKSARRQRALGRNAQAQSGGWSAAIWSLAITTTVLLLVSVVITTLVSMTALGSSTHSQAGTQAGASAGRSSHYNKSGVLKAVPERGAAGACDSSSCAEQARLLLRQINSSRDPCDDFYAYVCEDWALTRPLPPGAERLSMDTILVDGYAELLAAELRENATGYPALRFLLSNCLHPQPTLYPTLCAMFLDTIRLKPWMARASALRHRRPTAPEVARKLAVAFRVLGVDALFRPFVFKSGLSAKRFVGLAEPSTVLMSGPLEKKEYEMVRRALAPLLAFFQNVTDTDLLQFEERLALMLSHPQVDAEALANGTTIKVRDLPVLPNFEWTSFLQSVFDKGLRPITDKTFVKLNSPDYIVRLTRSDLLQFTSQLLGYLVFRVMMVLAPLLDDHDVRDQLASVSYARHQEFPQALPQAHYCLLLLDRFEPNLPLHLSRHFAASLIGGESVVAEMVSTLRAVLLESVQVRLGLKSSELWEHLRDKLNAVSWEPLSPPALATTTVRAAYVDDVYPRNSQMPAAQLFYNWIRKSHEKKLMSHMTYARGRGKGDSGYPGWTGGFLSAESRLAPPYDRLEIPLPVFDLFLNADPALRPLQLARAAPKLYRSLLRAVYHWAYNFEHNVADDKETGGESVTRRLDELRLCLEQQYSAVAWSDRRMQLDASRTSWSDLWDYLALRPALDAFTLFARRVAPDYRLALLEHWDVGQLFFVYYAANHCENSNERFLRRMVALGPHSTAWFRVNGPLRNAREFTQAFGCKPGSFMNPVDQCALSE</sequence>
<dbReference type="EMBL" id="JABSTU010000011">
    <property type="protein sequence ID" value="KAH8009639.1"/>
    <property type="molecule type" value="Genomic_DNA"/>
</dbReference>
<comment type="caution">
    <text evidence="12">The sequence shown here is derived from an EMBL/GenBank/DDBJ whole genome shotgun (WGS) entry which is preliminary data.</text>
</comment>
<dbReference type="Pfam" id="PF01431">
    <property type="entry name" value="Peptidase_M13"/>
    <property type="match status" value="1"/>
</dbReference>
<keyword evidence="7" id="KW-0482">Metalloprotease</keyword>
<protein>
    <recommendedName>
        <fullName evidence="14">M13 family peptidase</fullName>
    </recommendedName>
</protein>
<evidence type="ECO:0000256" key="1">
    <source>
        <dbReference type="ARBA" id="ARBA00001947"/>
    </source>
</evidence>
<feature type="transmembrane region" description="Helical" evidence="9">
    <location>
        <begin position="39"/>
        <end position="62"/>
    </location>
</feature>
<evidence type="ECO:0008006" key="14">
    <source>
        <dbReference type="Google" id="ProtNLM"/>
    </source>
</evidence>
<reference evidence="12" key="1">
    <citation type="journal article" date="2020" name="Cell">
        <title>Large-Scale Comparative Analyses of Tick Genomes Elucidate Their Genetic Diversity and Vector Capacities.</title>
        <authorList>
            <consortium name="Tick Genome and Microbiome Consortium (TIGMIC)"/>
            <person name="Jia N."/>
            <person name="Wang J."/>
            <person name="Shi W."/>
            <person name="Du L."/>
            <person name="Sun Y."/>
            <person name="Zhan W."/>
            <person name="Jiang J.F."/>
            <person name="Wang Q."/>
            <person name="Zhang B."/>
            <person name="Ji P."/>
            <person name="Bell-Sakyi L."/>
            <person name="Cui X.M."/>
            <person name="Yuan T.T."/>
            <person name="Jiang B.G."/>
            <person name="Yang W.F."/>
            <person name="Lam T.T."/>
            <person name="Chang Q.C."/>
            <person name="Ding S.J."/>
            <person name="Wang X.J."/>
            <person name="Zhu J.G."/>
            <person name="Ruan X.D."/>
            <person name="Zhao L."/>
            <person name="Wei J.T."/>
            <person name="Ye R.Z."/>
            <person name="Que T.C."/>
            <person name="Du C.H."/>
            <person name="Zhou Y.H."/>
            <person name="Cheng J.X."/>
            <person name="Dai P.F."/>
            <person name="Guo W.B."/>
            <person name="Han X.H."/>
            <person name="Huang E.J."/>
            <person name="Li L.F."/>
            <person name="Wei W."/>
            <person name="Gao Y.C."/>
            <person name="Liu J.Z."/>
            <person name="Shao H.Z."/>
            <person name="Wang X."/>
            <person name="Wang C.C."/>
            <person name="Yang T.C."/>
            <person name="Huo Q.B."/>
            <person name="Li W."/>
            <person name="Chen H.Y."/>
            <person name="Chen S.E."/>
            <person name="Zhou L.G."/>
            <person name="Ni X.B."/>
            <person name="Tian J.H."/>
            <person name="Sheng Y."/>
            <person name="Liu T."/>
            <person name="Pan Y.S."/>
            <person name="Xia L.Y."/>
            <person name="Li J."/>
            <person name="Zhao F."/>
            <person name="Cao W.C."/>
        </authorList>
    </citation>
    <scope>NUCLEOTIDE SEQUENCE</scope>
    <source>
        <strain evidence="12">Rmic-2018</strain>
    </source>
</reference>
<dbReference type="InterPro" id="IPR000718">
    <property type="entry name" value="Peptidase_M13"/>
</dbReference>
<evidence type="ECO:0000256" key="3">
    <source>
        <dbReference type="ARBA" id="ARBA00022670"/>
    </source>
</evidence>
<comment type="cofactor">
    <cofactor evidence="1">
        <name>Zn(2+)</name>
        <dbReference type="ChEBI" id="CHEBI:29105"/>
    </cofactor>
</comment>
<keyword evidence="9" id="KW-0472">Membrane</keyword>
<keyword evidence="3" id="KW-0645">Protease</keyword>
<dbReference type="InterPro" id="IPR042089">
    <property type="entry name" value="Peptidase_M13_dom_2"/>
</dbReference>
<evidence type="ECO:0000256" key="6">
    <source>
        <dbReference type="ARBA" id="ARBA00022833"/>
    </source>
</evidence>
<feature type="domain" description="Peptidase M13 N-terminal" evidence="11">
    <location>
        <begin position="129"/>
        <end position="497"/>
    </location>
</feature>
<dbReference type="GO" id="GO:0016485">
    <property type="term" value="P:protein processing"/>
    <property type="evidence" value="ECO:0007669"/>
    <property type="project" value="TreeGrafter"/>
</dbReference>
<evidence type="ECO:0000256" key="2">
    <source>
        <dbReference type="ARBA" id="ARBA00007357"/>
    </source>
</evidence>
<organism evidence="12 13">
    <name type="scientific">Rhipicephalus microplus</name>
    <name type="common">Cattle tick</name>
    <name type="synonym">Boophilus microplus</name>
    <dbReference type="NCBI Taxonomy" id="6941"/>
    <lineage>
        <taxon>Eukaryota</taxon>
        <taxon>Metazoa</taxon>
        <taxon>Ecdysozoa</taxon>
        <taxon>Arthropoda</taxon>
        <taxon>Chelicerata</taxon>
        <taxon>Arachnida</taxon>
        <taxon>Acari</taxon>
        <taxon>Parasitiformes</taxon>
        <taxon>Ixodida</taxon>
        <taxon>Ixodoidea</taxon>
        <taxon>Ixodidae</taxon>
        <taxon>Rhipicephalinae</taxon>
        <taxon>Rhipicephalus</taxon>
        <taxon>Boophilus</taxon>
    </lineage>
</organism>
<keyword evidence="6" id="KW-0862">Zinc</keyword>
<keyword evidence="9" id="KW-1133">Transmembrane helix</keyword>
<dbReference type="Gene3D" id="1.10.1380.10">
    <property type="entry name" value="Neutral endopeptidase , domain2"/>
    <property type="match status" value="1"/>
</dbReference>
<evidence type="ECO:0000313" key="13">
    <source>
        <dbReference type="Proteomes" id="UP000821866"/>
    </source>
</evidence>
<gene>
    <name evidence="12" type="ORF">HPB51_018907</name>
</gene>
<dbReference type="InterPro" id="IPR008753">
    <property type="entry name" value="Peptidase_M13_N"/>
</dbReference>
<dbReference type="PROSITE" id="PS51885">
    <property type="entry name" value="NEPRILYSIN"/>
    <property type="match status" value="1"/>
</dbReference>
<keyword evidence="13" id="KW-1185">Reference proteome</keyword>
<dbReference type="OMA" id="WIRKSHE"/>
<dbReference type="GO" id="GO:0004222">
    <property type="term" value="F:metalloendopeptidase activity"/>
    <property type="evidence" value="ECO:0007669"/>
    <property type="project" value="InterPro"/>
</dbReference>
<evidence type="ECO:0000256" key="8">
    <source>
        <dbReference type="SAM" id="MobiDB-lite"/>
    </source>
</evidence>
<comment type="similarity">
    <text evidence="2">Belongs to the peptidase M13 family.</text>
</comment>
<dbReference type="AlphaFoldDB" id="A0A9J6D744"/>
<keyword evidence="4" id="KW-0479">Metal-binding</keyword>
<reference evidence="12" key="2">
    <citation type="submission" date="2021-09" db="EMBL/GenBank/DDBJ databases">
        <authorList>
            <person name="Jia N."/>
            <person name="Wang J."/>
            <person name="Shi W."/>
            <person name="Du L."/>
            <person name="Sun Y."/>
            <person name="Zhan W."/>
            <person name="Jiang J."/>
            <person name="Wang Q."/>
            <person name="Zhang B."/>
            <person name="Ji P."/>
            <person name="Sakyi L.B."/>
            <person name="Cui X."/>
            <person name="Yuan T."/>
            <person name="Jiang B."/>
            <person name="Yang W."/>
            <person name="Lam T.T.-Y."/>
            <person name="Chang Q."/>
            <person name="Ding S."/>
            <person name="Wang X."/>
            <person name="Zhu J."/>
            <person name="Ruan X."/>
            <person name="Zhao L."/>
            <person name="Wei J."/>
            <person name="Que T."/>
            <person name="Du C."/>
            <person name="Cheng J."/>
            <person name="Dai P."/>
            <person name="Han X."/>
            <person name="Huang E."/>
            <person name="Gao Y."/>
            <person name="Liu J."/>
            <person name="Shao H."/>
            <person name="Ye R."/>
            <person name="Li L."/>
            <person name="Wei W."/>
            <person name="Wang X."/>
            <person name="Wang C."/>
            <person name="Huo Q."/>
            <person name="Li W."/>
            <person name="Guo W."/>
            <person name="Chen H."/>
            <person name="Chen S."/>
            <person name="Zhou L."/>
            <person name="Zhou L."/>
            <person name="Ni X."/>
            <person name="Tian J."/>
            <person name="Zhou Y."/>
            <person name="Sheng Y."/>
            <person name="Liu T."/>
            <person name="Pan Y."/>
            <person name="Xia L."/>
            <person name="Li J."/>
            <person name="Zhao F."/>
            <person name="Cao W."/>
        </authorList>
    </citation>
    <scope>NUCLEOTIDE SEQUENCE</scope>
    <source>
        <strain evidence="12">Rmic-2018</strain>
        <tissue evidence="12">Larvae</tissue>
    </source>
</reference>
<evidence type="ECO:0000256" key="9">
    <source>
        <dbReference type="SAM" id="Phobius"/>
    </source>
</evidence>
<feature type="domain" description="Peptidase M13 C-terminal" evidence="10">
    <location>
        <begin position="649"/>
        <end position="782"/>
    </location>
</feature>
<keyword evidence="9" id="KW-0812">Transmembrane</keyword>
<accession>A0A9J6D744</accession>
<dbReference type="VEuPathDB" id="VectorBase:LOC119178604"/>
<dbReference type="OrthoDB" id="6496225at2759"/>
<name>A0A9J6D744_RHIMP</name>
<dbReference type="Gene3D" id="3.40.390.10">
    <property type="entry name" value="Collagenase (Catalytic Domain)"/>
    <property type="match status" value="2"/>
</dbReference>